<feature type="region of interest" description="Disordered" evidence="1">
    <location>
        <begin position="1"/>
        <end position="20"/>
    </location>
</feature>
<dbReference type="SUPFAM" id="SSF48452">
    <property type="entry name" value="TPR-like"/>
    <property type="match status" value="1"/>
</dbReference>
<dbReference type="SMART" id="SM00317">
    <property type="entry name" value="SET"/>
    <property type="match status" value="1"/>
</dbReference>
<name>B9S8Z9_RICCO</name>
<dbReference type="EMBL" id="EQ973893">
    <property type="protein sequence ID" value="EEF39960.1"/>
    <property type="molecule type" value="Genomic_DNA"/>
</dbReference>
<gene>
    <name evidence="3" type="ORF">RCOM_0837550</name>
</gene>
<sequence>MEEEDRQQQQQQQQPTPEQLMQGLRLKANELLLREEWQESVQLYTQLINLCQDQISKTPNQDNLIKIKKSLCLALSNRAEARSRLKDFDKALQDCDQALKIESTHFKSLICKGKILLCLNRYSVALDCFKTALLDQQDNGNLEIVNGYVEKCKKLEFQSRTGVLDLSDWVQNGFRGKLPELAEYIGSVQIQKSELSGRGLFATKNIDAGTLMLVNKAIATERGILSSKDSGEHAQLVMWKNFIDEVVGYTKKCNRTQHLVCTLSSGEEEDDIKVPEMSLFRPDANENEESSEEIDIVRMMSILDVNSLVEDSISAKVLGKNGDYYGFGLWVLASFINHSCNPNARRLHVGDHVLVHASRDIKAGEEITFPYFDVLSPLYKRMAMSKAWGFRCQCKRCKFEEQVCSKDEVKEIEMGLERGLDVGAVIFRLEEGMKRWMVRGKEKGYLRASFWGAYNEVYSTEKLLRRWGRRLPAVDVVVDSVAEATGSDERVLKVLMAGLKRSGNVVEMEKVMRLGRGLYGKVVKKQAMRSLLELSVHG</sequence>
<dbReference type="SUPFAM" id="SSF82199">
    <property type="entry name" value="SET domain"/>
    <property type="match status" value="1"/>
</dbReference>
<evidence type="ECO:0000256" key="1">
    <source>
        <dbReference type="SAM" id="MobiDB-lite"/>
    </source>
</evidence>
<dbReference type="eggNOG" id="KOG2084">
    <property type="taxonomic scope" value="Eukaryota"/>
</dbReference>
<dbReference type="OMA" id="FAYFDPL"/>
<dbReference type="Proteomes" id="UP000008311">
    <property type="component" value="Unassembled WGS sequence"/>
</dbReference>
<dbReference type="Gene3D" id="1.25.40.10">
    <property type="entry name" value="Tetratricopeptide repeat domain"/>
    <property type="match status" value="1"/>
</dbReference>
<evidence type="ECO:0000313" key="3">
    <source>
        <dbReference type="EMBL" id="EEF39960.1"/>
    </source>
</evidence>
<dbReference type="OrthoDB" id="1028014at2759"/>
<organism evidence="3 4">
    <name type="scientific">Ricinus communis</name>
    <name type="common">Castor bean</name>
    <dbReference type="NCBI Taxonomy" id="3988"/>
    <lineage>
        <taxon>Eukaryota</taxon>
        <taxon>Viridiplantae</taxon>
        <taxon>Streptophyta</taxon>
        <taxon>Embryophyta</taxon>
        <taxon>Tracheophyta</taxon>
        <taxon>Spermatophyta</taxon>
        <taxon>Magnoliopsida</taxon>
        <taxon>eudicotyledons</taxon>
        <taxon>Gunneridae</taxon>
        <taxon>Pentapetalae</taxon>
        <taxon>rosids</taxon>
        <taxon>fabids</taxon>
        <taxon>Malpighiales</taxon>
        <taxon>Euphorbiaceae</taxon>
        <taxon>Acalyphoideae</taxon>
        <taxon>Acalypheae</taxon>
        <taxon>Ricinus</taxon>
    </lineage>
</organism>
<dbReference type="AlphaFoldDB" id="B9S8Z9"/>
<dbReference type="PROSITE" id="PS50280">
    <property type="entry name" value="SET"/>
    <property type="match status" value="1"/>
</dbReference>
<protein>
    <recommendedName>
        <fullName evidence="2">SET domain-containing protein</fullName>
    </recommendedName>
</protein>
<feature type="domain" description="SET" evidence="2">
    <location>
        <begin position="186"/>
        <end position="372"/>
    </location>
</feature>
<keyword evidence="4" id="KW-1185">Reference proteome</keyword>
<proteinExistence type="predicted"/>
<dbReference type="InterPro" id="IPR011990">
    <property type="entry name" value="TPR-like_helical_dom_sf"/>
</dbReference>
<dbReference type="PANTHER" id="PTHR47643">
    <property type="entry name" value="TPR DOMAIN PROTEIN (AFU_ORTHOLOGUE AFUA_5G12710)"/>
    <property type="match status" value="1"/>
</dbReference>
<dbReference type="InterPro" id="IPR019734">
    <property type="entry name" value="TPR_rpt"/>
</dbReference>
<dbReference type="KEGG" id="rcu:8281836"/>
<dbReference type="InParanoid" id="B9S8Z9"/>
<dbReference type="InterPro" id="IPR001214">
    <property type="entry name" value="SET_dom"/>
</dbReference>
<evidence type="ECO:0000259" key="2">
    <source>
        <dbReference type="PROSITE" id="PS50280"/>
    </source>
</evidence>
<dbReference type="InterPro" id="IPR053209">
    <property type="entry name" value="Gramillin-biosynth_MTr"/>
</dbReference>
<reference evidence="4" key="1">
    <citation type="journal article" date="2010" name="Nat. Biotechnol.">
        <title>Draft genome sequence of the oilseed species Ricinus communis.</title>
        <authorList>
            <person name="Chan A.P."/>
            <person name="Crabtree J."/>
            <person name="Zhao Q."/>
            <person name="Lorenzi H."/>
            <person name="Orvis J."/>
            <person name="Puiu D."/>
            <person name="Melake-Berhan A."/>
            <person name="Jones K.M."/>
            <person name="Redman J."/>
            <person name="Chen G."/>
            <person name="Cahoon E.B."/>
            <person name="Gedil M."/>
            <person name="Stanke M."/>
            <person name="Haas B.J."/>
            <person name="Wortman J.R."/>
            <person name="Fraser-Liggett C.M."/>
            <person name="Ravel J."/>
            <person name="Rabinowicz P.D."/>
        </authorList>
    </citation>
    <scope>NUCLEOTIDE SEQUENCE [LARGE SCALE GENOMIC DNA]</scope>
    <source>
        <strain evidence="4">cv. Hale</strain>
    </source>
</reference>
<dbReference type="InterPro" id="IPR046341">
    <property type="entry name" value="SET_dom_sf"/>
</dbReference>
<dbReference type="Gene3D" id="2.170.270.10">
    <property type="entry name" value="SET domain"/>
    <property type="match status" value="1"/>
</dbReference>
<dbReference type="Pfam" id="PF00856">
    <property type="entry name" value="SET"/>
    <property type="match status" value="1"/>
</dbReference>
<evidence type="ECO:0000313" key="4">
    <source>
        <dbReference type="Proteomes" id="UP000008311"/>
    </source>
</evidence>
<dbReference type="SMART" id="SM00028">
    <property type="entry name" value="TPR"/>
    <property type="match status" value="3"/>
</dbReference>
<dbReference type="CDD" id="cd20071">
    <property type="entry name" value="SET_SMYD"/>
    <property type="match status" value="1"/>
</dbReference>
<dbReference type="PANTHER" id="PTHR47643:SF2">
    <property type="entry name" value="TPR DOMAIN PROTEIN (AFU_ORTHOLOGUE AFUA_5G12710)"/>
    <property type="match status" value="1"/>
</dbReference>
<accession>B9S8Z9</accession>
<dbReference type="STRING" id="3988.B9S8Z9"/>